<evidence type="ECO:0000313" key="8">
    <source>
        <dbReference type="EMBL" id="KAG8462288.1"/>
    </source>
</evidence>
<dbReference type="Gene3D" id="3.40.50.150">
    <property type="entry name" value="Vaccinia Virus protein VP39"/>
    <property type="match status" value="2"/>
</dbReference>
<keyword evidence="2 5" id="KW-0808">Transferase</keyword>
<dbReference type="PROSITE" id="PS51686">
    <property type="entry name" value="SAM_MT_RSMB_NOP"/>
    <property type="match status" value="1"/>
</dbReference>
<feature type="compositionally biased region" description="Low complexity" evidence="6">
    <location>
        <begin position="252"/>
        <end position="273"/>
    </location>
</feature>
<dbReference type="GO" id="GO:0003723">
    <property type="term" value="F:RNA binding"/>
    <property type="evidence" value="ECO:0007669"/>
    <property type="project" value="UniProtKB-UniRule"/>
</dbReference>
<dbReference type="AlphaFoldDB" id="A0A8J5X9D1"/>
<dbReference type="PANTHER" id="PTHR22807:SF16">
    <property type="entry name" value="SAM-DEPENDENT MTASE RSMB_NOP-TYPE DOMAIN-CONTAINING PROTEIN"/>
    <property type="match status" value="1"/>
</dbReference>
<evidence type="ECO:0000256" key="5">
    <source>
        <dbReference type="PROSITE-ProRule" id="PRU01023"/>
    </source>
</evidence>
<comment type="similarity">
    <text evidence="5">Belongs to the class I-like SAM-binding methyltransferase superfamily. RsmB/NOP family.</text>
</comment>
<keyword evidence="9" id="KW-1185">Reference proteome</keyword>
<keyword evidence="4 5" id="KW-0694">RNA-binding</keyword>
<dbReference type="Proteomes" id="UP000751190">
    <property type="component" value="Unassembled WGS sequence"/>
</dbReference>
<comment type="caution">
    <text evidence="5">Lacks conserved residue(s) required for the propagation of feature annotation.</text>
</comment>
<organism evidence="8 9">
    <name type="scientific">Diacronema lutheri</name>
    <name type="common">Unicellular marine alga</name>
    <name type="synonym">Monochrysis lutheri</name>
    <dbReference type="NCBI Taxonomy" id="2081491"/>
    <lineage>
        <taxon>Eukaryota</taxon>
        <taxon>Haptista</taxon>
        <taxon>Haptophyta</taxon>
        <taxon>Pavlovophyceae</taxon>
        <taxon>Pavlovales</taxon>
        <taxon>Pavlovaceae</taxon>
        <taxon>Diacronema</taxon>
    </lineage>
</organism>
<dbReference type="GO" id="GO:0001510">
    <property type="term" value="P:RNA methylation"/>
    <property type="evidence" value="ECO:0007669"/>
    <property type="project" value="InterPro"/>
</dbReference>
<keyword evidence="1 5" id="KW-0489">Methyltransferase</keyword>
<evidence type="ECO:0000256" key="4">
    <source>
        <dbReference type="ARBA" id="ARBA00022884"/>
    </source>
</evidence>
<evidence type="ECO:0000256" key="2">
    <source>
        <dbReference type="ARBA" id="ARBA00022679"/>
    </source>
</evidence>
<proteinExistence type="inferred from homology"/>
<evidence type="ECO:0000256" key="1">
    <source>
        <dbReference type="ARBA" id="ARBA00022603"/>
    </source>
</evidence>
<feature type="binding site" evidence="5">
    <location>
        <position position="370"/>
    </location>
    <ligand>
        <name>S-adenosyl-L-methionine</name>
        <dbReference type="ChEBI" id="CHEBI:59789"/>
    </ligand>
</feature>
<feature type="domain" description="SAM-dependent MTase RsmB/NOP-type" evidence="7">
    <location>
        <begin position="364"/>
        <end position="496"/>
    </location>
</feature>
<dbReference type="SUPFAM" id="SSF53335">
    <property type="entry name" value="S-adenosyl-L-methionine-dependent methyltransferases"/>
    <property type="match status" value="1"/>
</dbReference>
<evidence type="ECO:0000256" key="6">
    <source>
        <dbReference type="SAM" id="MobiDB-lite"/>
    </source>
</evidence>
<dbReference type="InterPro" id="IPR049560">
    <property type="entry name" value="MeTrfase_RsmB-F_NOP2_cat"/>
</dbReference>
<gene>
    <name evidence="8" type="ORF">KFE25_012108</name>
</gene>
<dbReference type="PANTHER" id="PTHR22807">
    <property type="entry name" value="NOP2 YEAST -RELATED NOL1/NOP2/FMU SUN DOMAIN-CONTAINING"/>
    <property type="match status" value="1"/>
</dbReference>
<dbReference type="EMBL" id="JAGTXO010000021">
    <property type="protein sequence ID" value="KAG8462288.1"/>
    <property type="molecule type" value="Genomic_DNA"/>
</dbReference>
<reference evidence="8" key="1">
    <citation type="submission" date="2021-05" db="EMBL/GenBank/DDBJ databases">
        <title>The genome of the haptophyte Pavlova lutheri (Diacronema luteri, Pavlovales) - a model for lipid biosynthesis in eukaryotic algae.</title>
        <authorList>
            <person name="Hulatt C.J."/>
            <person name="Posewitz M.C."/>
        </authorList>
    </citation>
    <scope>NUCLEOTIDE SEQUENCE</scope>
    <source>
        <strain evidence="8">NIVA-4/92</strain>
    </source>
</reference>
<dbReference type="InterPro" id="IPR023269">
    <property type="entry name" value="RCMT_subfamily_9"/>
</dbReference>
<dbReference type="InterPro" id="IPR029063">
    <property type="entry name" value="SAM-dependent_MTases_sf"/>
</dbReference>
<name>A0A8J5X9D1_DIALT</name>
<accession>A0A8J5X9D1</accession>
<dbReference type="InterPro" id="IPR001678">
    <property type="entry name" value="MeTrfase_RsmB-F_NOP2_dom"/>
</dbReference>
<dbReference type="OrthoDB" id="427002at2759"/>
<dbReference type="OMA" id="KYEKWGW"/>
<dbReference type="CDD" id="cd02440">
    <property type="entry name" value="AdoMet_MTases"/>
    <property type="match status" value="1"/>
</dbReference>
<feature type="active site" description="Nucleophile" evidence="5">
    <location>
        <position position="432"/>
    </location>
</feature>
<evidence type="ECO:0000256" key="3">
    <source>
        <dbReference type="ARBA" id="ARBA00022691"/>
    </source>
</evidence>
<dbReference type="PRINTS" id="PR02010">
    <property type="entry name" value="RCMT9"/>
</dbReference>
<dbReference type="Pfam" id="PF01189">
    <property type="entry name" value="Methyltr_RsmB-F"/>
    <property type="match status" value="2"/>
</dbReference>
<evidence type="ECO:0000259" key="7">
    <source>
        <dbReference type="PROSITE" id="PS51686"/>
    </source>
</evidence>
<evidence type="ECO:0000313" key="9">
    <source>
        <dbReference type="Proteomes" id="UP000751190"/>
    </source>
</evidence>
<sequence>MAATRARAPEWHASTPDAARFPPAFLAFLAKNDISVDNYSISEVLRFVRVNPRSHAADVSLAALRAQLGPSVEPVPWLRGFFSMESGVKIASSTLYAHSHIYGIDAASGAAVAALGAQEGENVLDLCCAPGAKLCMLAEAVGPTGTVTGVDLAPHRLAACRTLCAKYALENVRLFLGDGSKFAAAPPNRAHRAAGNPCVAGSPCGTDSPHAAGVHAAEGSGGDGDGGGEEEGAGADRATPGSVGDGDGGGAALRHAAATAAGAHARDGAPPAACRMDPSQSGARVVAPTGGAHAKRRRDARAAVVAAQVRSDAAPTLLHAGALVRAPDAPPTGSQPIAEARSSSTAALCVGGGDRHVDGGYGGYDRVLVDAECTHDGSVKHLAKFAAWGWETFEARVLDAARLTNLEALQRSLLSNGFEQLRPGGELVYSTCSFARRQNEDIVRWLLEREPRAACVPIGPLAGAAPCRPGGVEHTVRFEPCSSRTSALFIAKVCRRRDDS</sequence>
<comment type="caution">
    <text evidence="8">The sequence shown here is derived from an EMBL/GenBank/DDBJ whole genome shotgun (WGS) entry which is preliminary data.</text>
</comment>
<dbReference type="InterPro" id="IPR023267">
    <property type="entry name" value="RCMT"/>
</dbReference>
<feature type="region of interest" description="Disordered" evidence="6">
    <location>
        <begin position="209"/>
        <end position="297"/>
    </location>
</feature>
<protein>
    <recommendedName>
        <fullName evidence="7">SAM-dependent MTase RsmB/NOP-type domain-containing protein</fullName>
    </recommendedName>
</protein>
<keyword evidence="3 5" id="KW-0949">S-adenosyl-L-methionine</keyword>
<dbReference type="GO" id="GO:0008173">
    <property type="term" value="F:RNA methyltransferase activity"/>
    <property type="evidence" value="ECO:0007669"/>
    <property type="project" value="InterPro"/>
</dbReference>